<evidence type="ECO:0000256" key="2">
    <source>
        <dbReference type="SAM" id="SignalP"/>
    </source>
</evidence>
<organism evidence="3">
    <name type="scientific">Muribaculaceae bacterium Z82</name>
    <dbReference type="NCBI Taxonomy" id="2304548"/>
    <lineage>
        <taxon>Bacteria</taxon>
        <taxon>Pseudomonadati</taxon>
        <taxon>Bacteroidota</taxon>
        <taxon>Bacteroidia</taxon>
        <taxon>Bacteroidales</taxon>
        <taxon>Muribaculaceae</taxon>
    </lineage>
</organism>
<keyword evidence="2" id="KW-0732">Signal</keyword>
<accession>A0A7C9NS23</accession>
<sequence length="93" mass="8531">MKLSRRTFLKLAGTAAGSVALTGLWGCASGAASSGASGGGGADASTKGPEGANANSSQNVGANAGDSAGATSVSQGTPSVSLIISACAAAKVC</sequence>
<proteinExistence type="predicted"/>
<feature type="region of interest" description="Disordered" evidence="1">
    <location>
        <begin position="31"/>
        <end position="77"/>
    </location>
</feature>
<gene>
    <name evidence="3" type="ORF">D1639_02115</name>
</gene>
<dbReference type="EMBL" id="QWKH01000007">
    <property type="protein sequence ID" value="NBI33849.1"/>
    <property type="molecule type" value="Genomic_DNA"/>
</dbReference>
<dbReference type="AlphaFoldDB" id="A0A7C9NS23"/>
<dbReference type="PROSITE" id="PS51318">
    <property type="entry name" value="TAT"/>
    <property type="match status" value="1"/>
</dbReference>
<evidence type="ECO:0000313" key="3">
    <source>
        <dbReference type="EMBL" id="NBI33849.1"/>
    </source>
</evidence>
<comment type="caution">
    <text evidence="3">The sequence shown here is derived from an EMBL/GenBank/DDBJ whole genome shotgun (WGS) entry which is preliminary data.</text>
</comment>
<evidence type="ECO:0000256" key="1">
    <source>
        <dbReference type="SAM" id="MobiDB-lite"/>
    </source>
</evidence>
<feature type="chain" id="PRO_5028851835" description="Twin-arginine translocation signal domain-containing protein" evidence="2">
    <location>
        <begin position="21"/>
        <end position="93"/>
    </location>
</feature>
<reference evidence="3" key="1">
    <citation type="submission" date="2018-08" db="EMBL/GenBank/DDBJ databases">
        <title>Murine metabolic-syndrome-specific gut microbial biobank.</title>
        <authorList>
            <person name="Liu C."/>
        </authorList>
    </citation>
    <scope>NUCLEOTIDE SEQUENCE [LARGE SCALE GENOMIC DNA]</scope>
    <source>
        <strain evidence="3">Z82</strain>
    </source>
</reference>
<protein>
    <recommendedName>
        <fullName evidence="4">Twin-arginine translocation signal domain-containing protein</fullName>
    </recommendedName>
</protein>
<evidence type="ECO:0008006" key="4">
    <source>
        <dbReference type="Google" id="ProtNLM"/>
    </source>
</evidence>
<name>A0A7C9NS23_9BACT</name>
<dbReference type="InterPro" id="IPR006311">
    <property type="entry name" value="TAT_signal"/>
</dbReference>
<feature type="signal peptide" evidence="2">
    <location>
        <begin position="1"/>
        <end position="20"/>
    </location>
</feature>